<evidence type="ECO:0000256" key="2">
    <source>
        <dbReference type="ARBA" id="ARBA00009758"/>
    </source>
</evidence>
<proteinExistence type="inferred from homology"/>
<dbReference type="KEGG" id="slb:AWJ20_1005"/>
<dbReference type="FunFam" id="2.70.50.30:FF:000004">
    <property type="entry name" value="Rho GDP-dissociation inhibitor 1"/>
    <property type="match status" value="1"/>
</dbReference>
<dbReference type="GO" id="GO:0007015">
    <property type="term" value="P:actin filament organization"/>
    <property type="evidence" value="ECO:0007669"/>
    <property type="project" value="EnsemblFungi"/>
</dbReference>
<gene>
    <name evidence="5" type="primary">RDI1</name>
    <name evidence="5" type="ORF">AWJ20_1005</name>
</gene>
<dbReference type="EMBL" id="CP014501">
    <property type="protein sequence ID" value="ANB12737.1"/>
    <property type="molecule type" value="Genomic_DNA"/>
</dbReference>
<reference evidence="5 6" key="1">
    <citation type="submission" date="2016-02" db="EMBL/GenBank/DDBJ databases">
        <title>Complete genome sequence and transcriptome regulation of the pentose utilising yeast Sugiyamaella lignohabitans.</title>
        <authorList>
            <person name="Bellasio M."/>
            <person name="Peymann A."/>
            <person name="Valli M."/>
            <person name="Sipitzky M."/>
            <person name="Graf A."/>
            <person name="Sauer M."/>
            <person name="Marx H."/>
            <person name="Mattanovich D."/>
        </authorList>
    </citation>
    <scope>NUCLEOTIDE SEQUENCE [LARGE SCALE GENOMIC DNA]</scope>
    <source>
        <strain evidence="5 6">CBS 10342</strain>
    </source>
</reference>
<comment type="similarity">
    <text evidence="2">Belongs to the Rho GDI family.</text>
</comment>
<dbReference type="GO" id="GO:0005934">
    <property type="term" value="C:cellular bud tip"/>
    <property type="evidence" value="ECO:0007669"/>
    <property type="project" value="EnsemblFungi"/>
</dbReference>
<dbReference type="Proteomes" id="UP000189580">
    <property type="component" value="Chromosome a"/>
</dbReference>
<name>A0A161HJ86_9ASCO</name>
<organism evidence="5 6">
    <name type="scientific">Sugiyamaella lignohabitans</name>
    <dbReference type="NCBI Taxonomy" id="796027"/>
    <lineage>
        <taxon>Eukaryota</taxon>
        <taxon>Fungi</taxon>
        <taxon>Dikarya</taxon>
        <taxon>Ascomycota</taxon>
        <taxon>Saccharomycotina</taxon>
        <taxon>Dipodascomycetes</taxon>
        <taxon>Dipodascales</taxon>
        <taxon>Trichomonascaceae</taxon>
        <taxon>Sugiyamaella</taxon>
    </lineage>
</organism>
<dbReference type="PANTHER" id="PTHR10980">
    <property type="entry name" value="RHO GDP-DISSOCIATION INHIBITOR"/>
    <property type="match status" value="1"/>
</dbReference>
<dbReference type="InterPro" id="IPR014756">
    <property type="entry name" value="Ig_E-set"/>
</dbReference>
<dbReference type="InterPro" id="IPR000406">
    <property type="entry name" value="Rho_GDI"/>
</dbReference>
<dbReference type="PANTHER" id="PTHR10980:SF3">
    <property type="entry name" value="LD16419P"/>
    <property type="match status" value="1"/>
</dbReference>
<evidence type="ECO:0000313" key="5">
    <source>
        <dbReference type="EMBL" id="ANB12737.1"/>
    </source>
</evidence>
<evidence type="ECO:0000256" key="3">
    <source>
        <dbReference type="ARBA" id="ARBA00022468"/>
    </source>
</evidence>
<evidence type="ECO:0000313" key="6">
    <source>
        <dbReference type="Proteomes" id="UP000189580"/>
    </source>
</evidence>
<dbReference type="SUPFAM" id="SSF81296">
    <property type="entry name" value="E set domains"/>
    <property type="match status" value="1"/>
</dbReference>
<accession>A0A161HJ86</accession>
<sequence length="206" mass="23322">MSVIREEESRIQSQIPPQYIVAPKKAIEEYITLDAEDESLVRWKKSLGLNVDNYNGVNSIGDPTDKRKLVVVHIKVAVEGRDPVFLNTENESEIKNFGKNPVAAIEHAKFKITIRFRIQHEILTGLRYYQTAKRGGITMSKTDHTLGAYPPNTPDKPYYEVSLPEGEAPGGLLARGSYSCSTTFYDDDKVSHLTIPWKLMIVKREK</sequence>
<dbReference type="GO" id="GO:0007266">
    <property type="term" value="P:Rho protein signal transduction"/>
    <property type="evidence" value="ECO:0007669"/>
    <property type="project" value="EnsemblFungi"/>
</dbReference>
<dbReference type="Pfam" id="PF02115">
    <property type="entry name" value="Rho_GDI"/>
    <property type="match status" value="1"/>
</dbReference>
<dbReference type="Gene3D" id="2.70.50.30">
    <property type="entry name" value="Coagulation Factor XIII, subunit A, domain 1"/>
    <property type="match status" value="1"/>
</dbReference>
<evidence type="ECO:0000256" key="1">
    <source>
        <dbReference type="ARBA" id="ARBA00004496"/>
    </source>
</evidence>
<comment type="subcellular location">
    <subcellularLocation>
        <location evidence="1">Cytoplasm</location>
    </subcellularLocation>
</comment>
<keyword evidence="6" id="KW-1185">Reference proteome</keyword>
<dbReference type="AlphaFoldDB" id="A0A161HJ86"/>
<keyword evidence="3" id="KW-0343">GTPase activation</keyword>
<dbReference type="GO" id="GO:0005935">
    <property type="term" value="C:cellular bud neck"/>
    <property type="evidence" value="ECO:0007669"/>
    <property type="project" value="EnsemblFungi"/>
</dbReference>
<dbReference type="GeneID" id="30032760"/>
<dbReference type="InterPro" id="IPR024792">
    <property type="entry name" value="RhoGDI_dom_sf"/>
</dbReference>
<dbReference type="GO" id="GO:0016020">
    <property type="term" value="C:membrane"/>
    <property type="evidence" value="ECO:0007669"/>
    <property type="project" value="TreeGrafter"/>
</dbReference>
<keyword evidence="4" id="KW-0963">Cytoplasm</keyword>
<dbReference type="GO" id="GO:0005094">
    <property type="term" value="F:Rho GDP-dissociation inhibitor activity"/>
    <property type="evidence" value="ECO:0007669"/>
    <property type="project" value="EnsemblFungi"/>
</dbReference>
<dbReference type="RefSeq" id="XP_018735214.1">
    <property type="nucleotide sequence ID" value="XM_018877853.1"/>
</dbReference>
<evidence type="ECO:0000256" key="4">
    <source>
        <dbReference type="ARBA" id="ARBA00022490"/>
    </source>
</evidence>
<dbReference type="GO" id="GO:0005829">
    <property type="term" value="C:cytosol"/>
    <property type="evidence" value="ECO:0007669"/>
    <property type="project" value="EnsemblFungi"/>
</dbReference>
<dbReference type="OrthoDB" id="1683373at2759"/>
<dbReference type="GO" id="GO:0032889">
    <property type="term" value="P:regulation of vacuole fusion, non-autophagic"/>
    <property type="evidence" value="ECO:0007669"/>
    <property type="project" value="EnsemblFungi"/>
</dbReference>
<dbReference type="GO" id="GO:0005096">
    <property type="term" value="F:GTPase activator activity"/>
    <property type="evidence" value="ECO:0007669"/>
    <property type="project" value="UniProtKB-KW"/>
</dbReference>
<protein>
    <submittedName>
        <fullName evidence="5">Rdi1p</fullName>
    </submittedName>
</protein>